<proteinExistence type="predicted"/>
<evidence type="ECO:0000313" key="5">
    <source>
        <dbReference type="EMBL" id="MDQ1031662.1"/>
    </source>
</evidence>
<dbReference type="RefSeq" id="WP_373466828.1">
    <property type="nucleotide sequence ID" value="NZ_JAUSZI010000002.1"/>
</dbReference>
<feature type="domain" description="HTH gntR-type" evidence="4">
    <location>
        <begin position="3"/>
        <end position="48"/>
    </location>
</feature>
<evidence type="ECO:0000256" key="1">
    <source>
        <dbReference type="ARBA" id="ARBA00023015"/>
    </source>
</evidence>
<dbReference type="Gene3D" id="1.10.10.10">
    <property type="entry name" value="Winged helix-like DNA-binding domain superfamily/Winged helix DNA-binding domain"/>
    <property type="match status" value="1"/>
</dbReference>
<keyword evidence="6" id="KW-1185">Reference proteome</keyword>
<comment type="caution">
    <text evidence="5">The sequence shown here is derived from an EMBL/GenBank/DDBJ whole genome shotgun (WGS) entry which is preliminary data.</text>
</comment>
<dbReference type="EMBL" id="JAUSZI010000002">
    <property type="protein sequence ID" value="MDQ1031662.1"/>
    <property type="molecule type" value="Genomic_DNA"/>
</dbReference>
<evidence type="ECO:0000313" key="6">
    <source>
        <dbReference type="Proteomes" id="UP001230328"/>
    </source>
</evidence>
<gene>
    <name evidence="5" type="ORF">QF035_009244</name>
</gene>
<keyword evidence="1" id="KW-0805">Transcription regulation</keyword>
<keyword evidence="2 5" id="KW-0238">DNA-binding</keyword>
<name>A0ABU0T7N5_9ACTN</name>
<dbReference type="InterPro" id="IPR000524">
    <property type="entry name" value="Tscrpt_reg_HTH_GntR"/>
</dbReference>
<dbReference type="Pfam" id="PF00392">
    <property type="entry name" value="GntR"/>
    <property type="match status" value="1"/>
</dbReference>
<dbReference type="Proteomes" id="UP001230328">
    <property type="component" value="Unassembled WGS sequence"/>
</dbReference>
<sequence>MDQAIEPGGRVGIEFLSRSIGVSATPVCEALACLETDGLVVKRRSRATATPNCWSGEGWRSSSICGSFWSRGPSSGR</sequence>
<keyword evidence="3" id="KW-0804">Transcription</keyword>
<evidence type="ECO:0000256" key="2">
    <source>
        <dbReference type="ARBA" id="ARBA00023125"/>
    </source>
</evidence>
<dbReference type="SUPFAM" id="SSF46785">
    <property type="entry name" value="Winged helix' DNA-binding domain"/>
    <property type="match status" value="1"/>
</dbReference>
<reference evidence="5 6" key="1">
    <citation type="submission" date="2023-07" db="EMBL/GenBank/DDBJ databases">
        <title>Comparative genomics of wheat-associated soil bacteria to identify genetic determinants of phenazine resistance.</title>
        <authorList>
            <person name="Mouncey N."/>
        </authorList>
    </citation>
    <scope>NUCLEOTIDE SEQUENCE [LARGE SCALE GENOMIC DNA]</scope>
    <source>
        <strain evidence="5 6">V2I4</strain>
    </source>
</reference>
<dbReference type="InterPro" id="IPR036388">
    <property type="entry name" value="WH-like_DNA-bd_sf"/>
</dbReference>
<evidence type="ECO:0000259" key="4">
    <source>
        <dbReference type="Pfam" id="PF00392"/>
    </source>
</evidence>
<dbReference type="InterPro" id="IPR036390">
    <property type="entry name" value="WH_DNA-bd_sf"/>
</dbReference>
<protein>
    <submittedName>
        <fullName evidence="5">DNA-binding FadR family transcriptional regulator</fullName>
    </submittedName>
</protein>
<accession>A0ABU0T7N5</accession>
<evidence type="ECO:0000256" key="3">
    <source>
        <dbReference type="ARBA" id="ARBA00023163"/>
    </source>
</evidence>
<dbReference type="GO" id="GO:0003677">
    <property type="term" value="F:DNA binding"/>
    <property type="evidence" value="ECO:0007669"/>
    <property type="project" value="UniProtKB-KW"/>
</dbReference>
<organism evidence="5 6">
    <name type="scientific">Streptomyces umbrinus</name>
    <dbReference type="NCBI Taxonomy" id="67370"/>
    <lineage>
        <taxon>Bacteria</taxon>
        <taxon>Bacillati</taxon>
        <taxon>Actinomycetota</taxon>
        <taxon>Actinomycetes</taxon>
        <taxon>Kitasatosporales</taxon>
        <taxon>Streptomycetaceae</taxon>
        <taxon>Streptomyces</taxon>
        <taxon>Streptomyces phaeochromogenes group</taxon>
    </lineage>
</organism>